<dbReference type="AlphaFoldDB" id="A0AAD4YMA8"/>
<evidence type="ECO:0000313" key="2">
    <source>
        <dbReference type="EMBL" id="KAI5314406.1"/>
    </source>
</evidence>
<dbReference type="PANTHER" id="PTHR38222">
    <property type="entry name" value="TFIIS N-TERMINAL DOMAIN-CONTAINING PROTEIN"/>
    <property type="match status" value="1"/>
</dbReference>
<proteinExistence type="predicted"/>
<sequence>MSAVASIWSSEMNKRTRKDQTLASNASNASGSTDAGSSQEVQAKGGINSTVLAPFFGRVVGANSLLTIYSEASISMLVDWFSA</sequence>
<reference evidence="2 3" key="1">
    <citation type="journal article" date="2022" name="G3 (Bethesda)">
        <title>Whole-genome sequence and methylome profiling of the almond [Prunus dulcis (Mill.) D.A. Webb] cultivar 'Nonpareil'.</title>
        <authorList>
            <person name="D'Amico-Willman K.M."/>
            <person name="Ouma W.Z."/>
            <person name="Meulia T."/>
            <person name="Sideli G.M."/>
            <person name="Gradziel T.M."/>
            <person name="Fresnedo-Ramirez J."/>
        </authorList>
    </citation>
    <scope>NUCLEOTIDE SEQUENCE [LARGE SCALE GENOMIC DNA]</scope>
    <source>
        <strain evidence="2">Clone GOH B32 T37-40</strain>
    </source>
</reference>
<keyword evidence="3" id="KW-1185">Reference proteome</keyword>
<evidence type="ECO:0000256" key="1">
    <source>
        <dbReference type="SAM" id="MobiDB-lite"/>
    </source>
</evidence>
<dbReference type="PANTHER" id="PTHR38222:SF1">
    <property type="entry name" value="TFIIS N-TERMINAL DOMAIN-CONTAINING PROTEIN"/>
    <property type="match status" value="1"/>
</dbReference>
<name>A0AAD4YMA8_PRUDU</name>
<comment type="caution">
    <text evidence="2">The sequence shown here is derived from an EMBL/GenBank/DDBJ whole genome shotgun (WGS) entry which is preliminary data.</text>
</comment>
<dbReference type="EMBL" id="JAJFAZ020000008">
    <property type="protein sequence ID" value="KAI5314406.1"/>
    <property type="molecule type" value="Genomic_DNA"/>
</dbReference>
<protein>
    <submittedName>
        <fullName evidence="2">Uncharacterized protein</fullName>
    </submittedName>
</protein>
<evidence type="ECO:0000313" key="3">
    <source>
        <dbReference type="Proteomes" id="UP001054821"/>
    </source>
</evidence>
<gene>
    <name evidence="2" type="ORF">L3X38_043582</name>
</gene>
<dbReference type="Proteomes" id="UP001054821">
    <property type="component" value="Chromosome 8"/>
</dbReference>
<organism evidence="2 3">
    <name type="scientific">Prunus dulcis</name>
    <name type="common">Almond</name>
    <name type="synonym">Amygdalus dulcis</name>
    <dbReference type="NCBI Taxonomy" id="3755"/>
    <lineage>
        <taxon>Eukaryota</taxon>
        <taxon>Viridiplantae</taxon>
        <taxon>Streptophyta</taxon>
        <taxon>Embryophyta</taxon>
        <taxon>Tracheophyta</taxon>
        <taxon>Spermatophyta</taxon>
        <taxon>Magnoliopsida</taxon>
        <taxon>eudicotyledons</taxon>
        <taxon>Gunneridae</taxon>
        <taxon>Pentapetalae</taxon>
        <taxon>rosids</taxon>
        <taxon>fabids</taxon>
        <taxon>Rosales</taxon>
        <taxon>Rosaceae</taxon>
        <taxon>Amygdaloideae</taxon>
        <taxon>Amygdaleae</taxon>
        <taxon>Prunus</taxon>
    </lineage>
</organism>
<feature type="region of interest" description="Disordered" evidence="1">
    <location>
        <begin position="1"/>
        <end position="41"/>
    </location>
</feature>
<feature type="compositionally biased region" description="Polar residues" evidence="1">
    <location>
        <begin position="21"/>
        <end position="41"/>
    </location>
</feature>
<accession>A0AAD4YMA8</accession>